<feature type="compositionally biased region" description="Low complexity" evidence="1">
    <location>
        <begin position="767"/>
        <end position="779"/>
    </location>
</feature>
<feature type="compositionally biased region" description="Basic and acidic residues" evidence="1">
    <location>
        <begin position="797"/>
        <end position="807"/>
    </location>
</feature>
<organism evidence="2 3">
    <name type="scientific">Apatococcus lobatus</name>
    <dbReference type="NCBI Taxonomy" id="904363"/>
    <lineage>
        <taxon>Eukaryota</taxon>
        <taxon>Viridiplantae</taxon>
        <taxon>Chlorophyta</taxon>
        <taxon>core chlorophytes</taxon>
        <taxon>Trebouxiophyceae</taxon>
        <taxon>Chlorellales</taxon>
        <taxon>Chlorellaceae</taxon>
        <taxon>Apatococcus</taxon>
    </lineage>
</organism>
<feature type="compositionally biased region" description="Polar residues" evidence="1">
    <location>
        <begin position="513"/>
        <end position="523"/>
    </location>
</feature>
<feature type="compositionally biased region" description="Low complexity" evidence="1">
    <location>
        <begin position="437"/>
        <end position="448"/>
    </location>
</feature>
<feature type="compositionally biased region" description="Low complexity" evidence="1">
    <location>
        <begin position="1010"/>
        <end position="1019"/>
    </location>
</feature>
<feature type="compositionally biased region" description="Polar residues" evidence="1">
    <location>
        <begin position="694"/>
        <end position="723"/>
    </location>
</feature>
<keyword evidence="3" id="KW-1185">Reference proteome</keyword>
<feature type="compositionally biased region" description="Low complexity" evidence="1">
    <location>
        <begin position="808"/>
        <end position="820"/>
    </location>
</feature>
<reference evidence="2 3" key="1">
    <citation type="journal article" date="2024" name="Nat. Commun.">
        <title>Phylogenomics reveals the evolutionary origins of lichenization in chlorophyte algae.</title>
        <authorList>
            <person name="Puginier C."/>
            <person name="Libourel C."/>
            <person name="Otte J."/>
            <person name="Skaloud P."/>
            <person name="Haon M."/>
            <person name="Grisel S."/>
            <person name="Petersen M."/>
            <person name="Berrin J.G."/>
            <person name="Delaux P.M."/>
            <person name="Dal Grande F."/>
            <person name="Keller J."/>
        </authorList>
    </citation>
    <scope>NUCLEOTIDE SEQUENCE [LARGE SCALE GENOMIC DNA]</scope>
    <source>
        <strain evidence="2 3">SAG 2145</strain>
    </source>
</reference>
<evidence type="ECO:0000256" key="1">
    <source>
        <dbReference type="SAM" id="MobiDB-lite"/>
    </source>
</evidence>
<feature type="compositionally biased region" description="Basic and acidic residues" evidence="1">
    <location>
        <begin position="425"/>
        <end position="434"/>
    </location>
</feature>
<feature type="compositionally biased region" description="Low complexity" evidence="1">
    <location>
        <begin position="630"/>
        <end position="663"/>
    </location>
</feature>
<evidence type="ECO:0000313" key="2">
    <source>
        <dbReference type="EMBL" id="KAK9836791.1"/>
    </source>
</evidence>
<feature type="compositionally biased region" description="Basic residues" evidence="1">
    <location>
        <begin position="780"/>
        <end position="790"/>
    </location>
</feature>
<feature type="region of interest" description="Disordered" evidence="1">
    <location>
        <begin position="287"/>
        <end position="1019"/>
    </location>
</feature>
<feature type="compositionally biased region" description="Basic and acidic residues" evidence="1">
    <location>
        <begin position="306"/>
        <end position="348"/>
    </location>
</feature>
<name>A0AAW1RSN4_9CHLO</name>
<protein>
    <submittedName>
        <fullName evidence="2">Uncharacterized protein</fullName>
    </submittedName>
</protein>
<evidence type="ECO:0000313" key="3">
    <source>
        <dbReference type="Proteomes" id="UP001438707"/>
    </source>
</evidence>
<feature type="compositionally biased region" description="Polar residues" evidence="1">
    <location>
        <begin position="605"/>
        <end position="621"/>
    </location>
</feature>
<feature type="compositionally biased region" description="Low complexity" evidence="1">
    <location>
        <begin position="925"/>
        <end position="943"/>
    </location>
</feature>
<feature type="compositionally biased region" description="Low complexity" evidence="1">
    <location>
        <begin position="456"/>
        <end position="465"/>
    </location>
</feature>
<dbReference type="Proteomes" id="UP001438707">
    <property type="component" value="Unassembled WGS sequence"/>
</dbReference>
<accession>A0AAW1RSN4</accession>
<comment type="caution">
    <text evidence="2">The sequence shown here is derived from an EMBL/GenBank/DDBJ whole genome shotgun (WGS) entry which is preliminary data.</text>
</comment>
<feature type="compositionally biased region" description="Gly residues" evidence="1">
    <location>
        <begin position="987"/>
        <end position="997"/>
    </location>
</feature>
<dbReference type="EMBL" id="JALJOS010000007">
    <property type="protein sequence ID" value="KAK9836791.1"/>
    <property type="molecule type" value="Genomic_DNA"/>
</dbReference>
<dbReference type="AlphaFoldDB" id="A0AAW1RSN4"/>
<gene>
    <name evidence="2" type="ORF">WJX74_008156</name>
</gene>
<proteinExistence type="predicted"/>
<feature type="compositionally biased region" description="Low complexity" evidence="1">
    <location>
        <begin position="971"/>
        <end position="986"/>
    </location>
</feature>
<sequence length="1019" mass="109690">MMLQTFPKLYCFEGIREICSGRASMKALVFPVGGRTASKAGQRPTRRPRDSPKHFNRTVAAAAAAGETKRRGRQAIQGPTAEQVAAVLEAEKAEEAARKARRATRMGKDINLSPPEELFSPKEAFEATLPKFLVQEEGSPFSKLDFGVAGGGKEQWWGVQLDDSKHARRFTEYLDKQLEALQPPGSPLKLKHACDVWLPKRTIRAWSERTEKMGNRSEIWHEGVILLRTVMTNEISTIIQRSTAVAGWHKSDSVPGVDAQFPLPFTQSEVDDIQKWQDEKVVLSKEDVLSPGDSRLQPPKEMSPADDPRLVERVDLKTGQKKFIYRDEEADQRREEAKARRDAAREQEGVGADNRGGREQPQAASTQIGLRRGDARPGNSAAGAAESSVDLGDWNVGRNRRGRGPAPIRNTAIDWNVGPTPETSRGWRDSEPRADQSAASSSNWGSSPVPSPSPQPAAASAAPAGMFGGSGIFDLISNPVEKAQEDIAEAQSTEASEPEALSWQEATIENDGFPTSSTPQDRNQFWAGPRGPRDTSGLELKQPDERRQRRPAQVQSFRGRGRPRGSGRQSTDRWNPPAEDPPAKGWYTGGSSAPNPSSNDDDFWSNVSELTTAPAQSSRNDFWSRPIQPDASSAAGSALSADDFWSQPPSYQPQDDPASSSQDNAFFTDGETKGRGRRSQRGRSQSGRGGQGGLSTNDFWSNGPFRSQQQTSGAPQSPSNPLSPDNPWSWPQSAQPSKDAGWSPDRPFSEAHGDQPDPWGSQPPPSRSRAGGAGSQSYRGRGRSAQHPRGRSSAAIADHKAGRDQSRSDGGSSQQRSSQGLGFNSPAADSTSLDDDWWRDVSSSRLNDNPAASASSDGLGRAASTDDWFTGASVSNDQPDGERRAGNWYTGSSATQPAAPSPAMEAFPTDPDPWGFLKGDPSTPAAANDGSFGDNAGDAGDNDPWGMNDRPLVDQATSQRGSRDRHRGVGRSRASSASGGRSSSPRGGRGSRGGSSFGGRSRASSRGRSSRGASHGQKP</sequence>
<feature type="compositionally biased region" description="Low complexity" evidence="1">
    <location>
        <begin position="892"/>
        <end position="903"/>
    </location>
</feature>